<evidence type="ECO:0000313" key="2">
    <source>
        <dbReference type="EMBL" id="ORE89455.1"/>
    </source>
</evidence>
<protein>
    <submittedName>
        <fullName evidence="2">Uncharacterized protein</fullName>
    </submittedName>
</protein>
<comment type="caution">
    <text evidence="2">The sequence shown here is derived from an EMBL/GenBank/DDBJ whole genome shotgun (WGS) entry which is preliminary data.</text>
</comment>
<dbReference type="EMBL" id="AQQV01000001">
    <property type="protein sequence ID" value="ORE89455.1"/>
    <property type="molecule type" value="Genomic_DNA"/>
</dbReference>
<sequence length="122" mass="12929">MLTAILLFSGALVVVVIAVFAIDGLSAFDTVIESESLVSLVAAILLLTLAFYPAFDYSGSELIGPSVARLRAFSIPATLGVCLVALPNWFGSLRFLEVFGARTIRSIGWGCLGLGYVFLVLL</sequence>
<feature type="transmembrane region" description="Helical" evidence="1">
    <location>
        <begin position="102"/>
        <end position="121"/>
    </location>
</feature>
<evidence type="ECO:0000313" key="3">
    <source>
        <dbReference type="Proteomes" id="UP000192342"/>
    </source>
</evidence>
<dbReference type="AlphaFoldDB" id="A0A1Y1SIF2"/>
<dbReference type="Proteomes" id="UP000192342">
    <property type="component" value="Unassembled WGS sequence"/>
</dbReference>
<feature type="transmembrane region" description="Helical" evidence="1">
    <location>
        <begin position="67"/>
        <end position="90"/>
    </location>
</feature>
<name>A0A1Y1SIF2_9GAMM</name>
<gene>
    <name evidence="2" type="ORF">ATO7_06230</name>
</gene>
<dbReference type="RefSeq" id="WP_083560572.1">
    <property type="nucleotide sequence ID" value="NZ_AQQV01000001.1"/>
</dbReference>
<dbReference type="STRING" id="1317117.ATO7_06230"/>
<accession>A0A1Y1SIF2</accession>
<keyword evidence="1" id="KW-0812">Transmembrane</keyword>
<keyword evidence="1" id="KW-0472">Membrane</keyword>
<proteinExistence type="predicted"/>
<reference evidence="2 3" key="1">
    <citation type="submission" date="2013-04" db="EMBL/GenBank/DDBJ databases">
        <title>Oceanococcus atlanticus 22II-S10r2 Genome Sequencing.</title>
        <authorList>
            <person name="Lai Q."/>
            <person name="Li G."/>
            <person name="Shao Z."/>
        </authorList>
    </citation>
    <scope>NUCLEOTIDE SEQUENCE [LARGE SCALE GENOMIC DNA]</scope>
    <source>
        <strain evidence="2 3">22II-S10r2</strain>
    </source>
</reference>
<keyword evidence="1" id="KW-1133">Transmembrane helix</keyword>
<organism evidence="2 3">
    <name type="scientific">Oceanococcus atlanticus</name>
    <dbReference type="NCBI Taxonomy" id="1317117"/>
    <lineage>
        <taxon>Bacteria</taxon>
        <taxon>Pseudomonadati</taxon>
        <taxon>Pseudomonadota</taxon>
        <taxon>Gammaproteobacteria</taxon>
        <taxon>Chromatiales</taxon>
        <taxon>Oceanococcaceae</taxon>
        <taxon>Oceanococcus</taxon>
    </lineage>
</organism>
<evidence type="ECO:0000256" key="1">
    <source>
        <dbReference type="SAM" id="Phobius"/>
    </source>
</evidence>
<feature type="transmembrane region" description="Helical" evidence="1">
    <location>
        <begin position="37"/>
        <end position="55"/>
    </location>
</feature>
<keyword evidence="3" id="KW-1185">Reference proteome</keyword>